<dbReference type="InParanoid" id="C5KKG9"/>
<dbReference type="GeneID" id="9061964"/>
<proteinExistence type="predicted"/>
<sequence>MSSGATGVQTMLVTNWDDYCRDKVGVASYCKTWDRFPVCQGSDVSCGDGEIATSTIPETTRAAGDKTTVPVTTTRSAAVPTTSGGTVNWDEYCQKEVGPTSYCKIWDASPVCQGSSVRCGNGAVVTTEHNFYPTTPHSGGDHEYCPGMPAGEYCGNINGEMALFLIEGDVFFFDYRYIHGVKVNLKEVPFHLYNCEEFVPDYSSWQMERLARELGLTTDQLRQKLTITYRRSSDSFHFYWEPNVSTSMYHDEC</sequence>
<accession>C5KKG9</accession>
<dbReference type="Proteomes" id="UP000007800">
    <property type="component" value="Unassembled WGS sequence"/>
</dbReference>
<organism evidence="2">
    <name type="scientific">Perkinsus marinus (strain ATCC 50983 / TXsc)</name>
    <dbReference type="NCBI Taxonomy" id="423536"/>
    <lineage>
        <taxon>Eukaryota</taxon>
        <taxon>Sar</taxon>
        <taxon>Alveolata</taxon>
        <taxon>Perkinsozoa</taxon>
        <taxon>Perkinsea</taxon>
        <taxon>Perkinsida</taxon>
        <taxon>Perkinsidae</taxon>
        <taxon>Perkinsus</taxon>
    </lineage>
</organism>
<name>C5KKG9_PERM5</name>
<dbReference type="RefSeq" id="XP_002783285.1">
    <property type="nucleotide sequence ID" value="XM_002783239.1"/>
</dbReference>
<reference evidence="1 2" key="1">
    <citation type="submission" date="2008-07" db="EMBL/GenBank/DDBJ databases">
        <authorList>
            <person name="El-Sayed N."/>
            <person name="Caler E."/>
            <person name="Inman J."/>
            <person name="Amedeo P."/>
            <person name="Hass B."/>
            <person name="Wortman J."/>
        </authorList>
    </citation>
    <scope>NUCLEOTIDE SEQUENCE [LARGE SCALE GENOMIC DNA]</scope>
    <source>
        <strain evidence="2">ATCC 50983 / TXsc</strain>
    </source>
</reference>
<evidence type="ECO:0000313" key="2">
    <source>
        <dbReference type="Proteomes" id="UP000007800"/>
    </source>
</evidence>
<dbReference type="EMBL" id="GG673688">
    <property type="protein sequence ID" value="EER15081.1"/>
    <property type="molecule type" value="Genomic_DNA"/>
</dbReference>
<gene>
    <name evidence="1" type="ORF">Pmar_PMAR023406</name>
</gene>
<keyword evidence="2" id="KW-1185">Reference proteome</keyword>
<dbReference type="AlphaFoldDB" id="C5KKG9"/>
<protein>
    <submittedName>
        <fullName evidence="1">Uncharacterized protein</fullName>
    </submittedName>
</protein>
<evidence type="ECO:0000313" key="1">
    <source>
        <dbReference type="EMBL" id="EER15081.1"/>
    </source>
</evidence>